<dbReference type="InterPro" id="IPR007632">
    <property type="entry name" value="Anoctamin"/>
</dbReference>
<evidence type="ECO:0000313" key="11">
    <source>
        <dbReference type="EMBL" id="CAD7405597.1"/>
    </source>
</evidence>
<comment type="caution">
    <text evidence="8">Lacks conserved residue(s) required for the propagation of feature annotation.</text>
</comment>
<evidence type="ECO:0000256" key="3">
    <source>
        <dbReference type="ARBA" id="ARBA00022475"/>
    </source>
</evidence>
<dbReference type="PANTHER" id="PTHR12308">
    <property type="entry name" value="ANOCTAMIN"/>
    <property type="match status" value="1"/>
</dbReference>
<dbReference type="InterPro" id="IPR049452">
    <property type="entry name" value="Anoctamin_TM"/>
</dbReference>
<feature type="transmembrane region" description="Helical" evidence="8">
    <location>
        <begin position="379"/>
        <end position="407"/>
    </location>
</feature>
<comment type="similarity">
    <text evidence="2 8">Belongs to the anoctamin family.</text>
</comment>
<reference evidence="11" key="1">
    <citation type="submission" date="2020-11" db="EMBL/GenBank/DDBJ databases">
        <authorList>
            <person name="Tran Van P."/>
        </authorList>
    </citation>
    <scope>NUCLEOTIDE SEQUENCE</scope>
</reference>
<feature type="transmembrane region" description="Helical" evidence="8">
    <location>
        <begin position="477"/>
        <end position="495"/>
    </location>
</feature>
<gene>
    <name evidence="11" type="ORF">TCEB3V08_LOCUS8059</name>
</gene>
<accession>A0A7R9D002</accession>
<dbReference type="PANTHER" id="PTHR12308:SF83">
    <property type="entry name" value="ANOCTAMIN"/>
    <property type="match status" value="1"/>
</dbReference>
<evidence type="ECO:0000256" key="5">
    <source>
        <dbReference type="ARBA" id="ARBA00022989"/>
    </source>
</evidence>
<dbReference type="Pfam" id="PF16178">
    <property type="entry name" value="Anoct_dimer"/>
    <property type="match status" value="1"/>
</dbReference>
<feature type="domain" description="Anoctamin transmembrane" evidence="9">
    <location>
        <begin position="172"/>
        <end position="519"/>
    </location>
</feature>
<feature type="transmembrane region" description="Helical" evidence="8">
    <location>
        <begin position="260"/>
        <end position="279"/>
    </location>
</feature>
<protein>
    <recommendedName>
        <fullName evidence="8">Anoctamin</fullName>
    </recommendedName>
</protein>
<organism evidence="11">
    <name type="scientific">Timema cristinae</name>
    <name type="common">Walking stick</name>
    <dbReference type="NCBI Taxonomy" id="61476"/>
    <lineage>
        <taxon>Eukaryota</taxon>
        <taxon>Metazoa</taxon>
        <taxon>Ecdysozoa</taxon>
        <taxon>Arthropoda</taxon>
        <taxon>Hexapoda</taxon>
        <taxon>Insecta</taxon>
        <taxon>Pterygota</taxon>
        <taxon>Neoptera</taxon>
        <taxon>Polyneoptera</taxon>
        <taxon>Phasmatodea</taxon>
        <taxon>Timematodea</taxon>
        <taxon>Timematoidea</taxon>
        <taxon>Timematidae</taxon>
        <taxon>Timema</taxon>
    </lineage>
</organism>
<dbReference type="AlphaFoldDB" id="A0A7R9D002"/>
<evidence type="ECO:0000256" key="1">
    <source>
        <dbReference type="ARBA" id="ARBA00004651"/>
    </source>
</evidence>
<sequence length="573" mass="66281">MYLSDPQHIQCAICVTNQHLLCQQRLDEWKTFPGQEEEAPSFDIMLEVKSVLRRLLDFVHVDPNIFRPAPHKLTAEFSRDKNYLFDTEADNFFTSSIRILVVDFILQRQRFDENQSSLFGFGIQRLISEGVYKAAYPLHDGDVKIPGSLRQLLYTEWASVRKWIMYQPIDYITDYFGVKFGLYFAWLGYYTHMLIPAAILGLISFVYGLSTVYSNTLSNDICRDDQDIWMCPVCDRTCPYWKLKETCLYARITYIFDNNFTVFFAVFMSFWGTLFLELWKRYSADITHHWGLTGLDSQAEHPRPEYLARLSNSKVTKLNVVTNMKEPYVPFWKVRVPKTILSFSVVLLLEVVLRISHSIQMSSDRMKPRSGNWEVIIDFLQEAAITSLSIGSNILIAIGAVFGVVLYRMSQLAAFSLTYGVDETSYMIMFIPITAALINLVCILLLNYLYDWLAVRLTEMELLRTQTEFEDSLTLKIYLFQFVNFYTSIFYIAFLKGKFVGYPSKYNRIFKYRQEEHCFAHVLCSVSSSDDGFCMRCGTGDEGFKKAVINITTIPGNNVQFVDDVVSLLFSGS</sequence>
<dbReference type="GO" id="GO:0005886">
    <property type="term" value="C:plasma membrane"/>
    <property type="evidence" value="ECO:0007669"/>
    <property type="project" value="UniProtKB-SubCell"/>
</dbReference>
<feature type="transmembrane region" description="Helical" evidence="8">
    <location>
        <begin position="189"/>
        <end position="209"/>
    </location>
</feature>
<dbReference type="EMBL" id="OC319496">
    <property type="protein sequence ID" value="CAD7405597.1"/>
    <property type="molecule type" value="Genomic_DNA"/>
</dbReference>
<keyword evidence="4 8" id="KW-0812">Transmembrane</keyword>
<proteinExistence type="inferred from homology"/>
<comment type="subcellular location">
    <subcellularLocation>
        <location evidence="1">Cell membrane</location>
        <topology evidence="1">Multi-pass membrane protein</topology>
    </subcellularLocation>
    <subcellularLocation>
        <location evidence="8">Membrane</location>
        <topology evidence="8">Multi-pass membrane protein</topology>
    </subcellularLocation>
</comment>
<dbReference type="InterPro" id="IPR032394">
    <property type="entry name" value="Anoct_dimer"/>
</dbReference>
<evidence type="ECO:0000256" key="2">
    <source>
        <dbReference type="ARBA" id="ARBA00009671"/>
    </source>
</evidence>
<evidence type="ECO:0000256" key="4">
    <source>
        <dbReference type="ARBA" id="ARBA00022692"/>
    </source>
</evidence>
<evidence type="ECO:0000256" key="6">
    <source>
        <dbReference type="ARBA" id="ARBA00023136"/>
    </source>
</evidence>
<feature type="domain" description="Anoctamin dimerisation" evidence="10">
    <location>
        <begin position="37"/>
        <end position="169"/>
    </location>
</feature>
<evidence type="ECO:0000256" key="7">
    <source>
        <dbReference type="ARBA" id="ARBA00023180"/>
    </source>
</evidence>
<feature type="transmembrane region" description="Helical" evidence="8">
    <location>
        <begin position="428"/>
        <end position="450"/>
    </location>
</feature>
<dbReference type="Pfam" id="PF04547">
    <property type="entry name" value="Anoctamin"/>
    <property type="match status" value="1"/>
</dbReference>
<evidence type="ECO:0000256" key="8">
    <source>
        <dbReference type="RuleBase" id="RU280814"/>
    </source>
</evidence>
<evidence type="ECO:0000259" key="10">
    <source>
        <dbReference type="Pfam" id="PF16178"/>
    </source>
</evidence>
<keyword evidence="6 8" id="KW-0472">Membrane</keyword>
<keyword evidence="5 8" id="KW-1133">Transmembrane helix</keyword>
<dbReference type="GO" id="GO:0005254">
    <property type="term" value="F:chloride channel activity"/>
    <property type="evidence" value="ECO:0007669"/>
    <property type="project" value="TreeGrafter"/>
</dbReference>
<evidence type="ECO:0000259" key="9">
    <source>
        <dbReference type="Pfam" id="PF04547"/>
    </source>
</evidence>
<name>A0A7R9D002_TIMCR</name>
<dbReference type="GO" id="GO:0046983">
    <property type="term" value="F:protein dimerization activity"/>
    <property type="evidence" value="ECO:0007669"/>
    <property type="project" value="InterPro"/>
</dbReference>
<keyword evidence="7" id="KW-0325">Glycoprotein</keyword>
<keyword evidence="3" id="KW-1003">Cell membrane</keyword>